<dbReference type="Pfam" id="PF05019">
    <property type="entry name" value="Coq4"/>
    <property type="match status" value="1"/>
</dbReference>
<organism evidence="1 2">
    <name type="scientific">Zhongshania arctica</name>
    <dbReference type="NCBI Taxonomy" id="3238302"/>
    <lineage>
        <taxon>Bacteria</taxon>
        <taxon>Pseudomonadati</taxon>
        <taxon>Pseudomonadota</taxon>
        <taxon>Gammaproteobacteria</taxon>
        <taxon>Cellvibrionales</taxon>
        <taxon>Spongiibacteraceae</taxon>
        <taxon>Zhongshania</taxon>
    </lineage>
</organism>
<sequence>MKIQEGYKYSSKPRGFFRAVLATWRVLKDPDDLEANVDEAAIVEIYFNRSKFGKKIARWDLLAEELLEDHPEVAEAMKSRRRLKRIDQQHLASMPVGSFGHTFASLSLERGIDPNIVEPIPGNTDGDWLMAHLYETHDFWHVLTGHYFNMNGEYGVSGFYMAQMPKFSFFAFFLSILTLQHVWKKRDSLGDIVRAFCKGYDIGSKAKCVVGLDWENIYHRNLDELREELGISEAGTLPSTLSLAA</sequence>
<accession>A0ABV3TVC0</accession>
<proteinExistence type="predicted"/>
<keyword evidence="2" id="KW-1185">Reference proteome</keyword>
<dbReference type="PANTHER" id="PTHR12922">
    <property type="entry name" value="UBIQUINONE BIOSYNTHESIS PROTEIN"/>
    <property type="match status" value="1"/>
</dbReference>
<dbReference type="PANTHER" id="PTHR12922:SF7">
    <property type="entry name" value="UBIQUINONE BIOSYNTHESIS PROTEIN COQ4 HOMOLOG, MITOCHONDRIAL"/>
    <property type="match status" value="1"/>
</dbReference>
<dbReference type="EMBL" id="JBFRYB010000001">
    <property type="protein sequence ID" value="MEX1665290.1"/>
    <property type="molecule type" value="Genomic_DNA"/>
</dbReference>
<comment type="caution">
    <text evidence="1">The sequence shown here is derived from an EMBL/GenBank/DDBJ whole genome shotgun (WGS) entry which is preliminary data.</text>
</comment>
<evidence type="ECO:0000313" key="2">
    <source>
        <dbReference type="Proteomes" id="UP001557484"/>
    </source>
</evidence>
<dbReference type="InterPro" id="IPR007715">
    <property type="entry name" value="Coq4"/>
</dbReference>
<dbReference type="Proteomes" id="UP001557484">
    <property type="component" value="Unassembled WGS sequence"/>
</dbReference>
<gene>
    <name evidence="1" type="ORF">AB4875_07300</name>
</gene>
<dbReference type="RefSeq" id="WP_368375396.1">
    <property type="nucleotide sequence ID" value="NZ_JBFRYB010000001.1"/>
</dbReference>
<name>A0ABV3TVC0_9GAMM</name>
<evidence type="ECO:0000313" key="1">
    <source>
        <dbReference type="EMBL" id="MEX1665290.1"/>
    </source>
</evidence>
<protein>
    <submittedName>
        <fullName evidence="1">Coq4 family protein</fullName>
    </submittedName>
</protein>
<reference evidence="1 2" key="1">
    <citation type="journal article" date="2011" name="Int. J. Syst. Evol. Microbiol.">
        <title>Zhongshania antarctica gen. nov., sp. nov. and Zhongshania guokunii sp. nov., gammaproteobacteria respectively isolated from coastal attached (fast) ice and surface seawater of the Antarctic.</title>
        <authorList>
            <person name="Li H.J."/>
            <person name="Zhang X.Y."/>
            <person name="Chen C.X."/>
            <person name="Zhang Y.J."/>
            <person name="Gao Z.M."/>
            <person name="Yu Y."/>
            <person name="Chen X.L."/>
            <person name="Chen B."/>
            <person name="Zhang Y.Z."/>
        </authorList>
    </citation>
    <scope>NUCLEOTIDE SEQUENCE [LARGE SCALE GENOMIC DNA]</scope>
    <source>
        <strain evidence="1 2">R06B22</strain>
    </source>
</reference>